<organism evidence="1 2">
    <name type="scientific">Colwellia echini</name>
    <dbReference type="NCBI Taxonomy" id="1982103"/>
    <lineage>
        <taxon>Bacteria</taxon>
        <taxon>Pseudomonadati</taxon>
        <taxon>Pseudomonadota</taxon>
        <taxon>Gammaproteobacteria</taxon>
        <taxon>Alteromonadales</taxon>
        <taxon>Colwelliaceae</taxon>
        <taxon>Colwellia</taxon>
    </lineage>
</organism>
<name>A0ABY3N019_9GAMM</name>
<comment type="caution">
    <text evidence="1">The sequence shown here is derived from an EMBL/GenBank/DDBJ whole genome shotgun (WGS) entry which is preliminary data.</text>
</comment>
<proteinExistence type="predicted"/>
<evidence type="ECO:0000313" key="2">
    <source>
        <dbReference type="Proteomes" id="UP000815846"/>
    </source>
</evidence>
<dbReference type="Proteomes" id="UP000815846">
    <property type="component" value="Unassembled WGS sequence"/>
</dbReference>
<sequence length="174" mass="20521">METIKLNKTFIEIISMPNINHFSAVEIRTAYIAITKDEKLVPAEVRRFIYEELLKLERRGWIEKVTSKKRKVTRYSKTESFNFLESNTLDFIKSNPIQVPTNSIQKELIFKINQYKKELIEGLGSLDECLRLRGRYPGLYTTLKRKHDILKEQNHMLIGKINILDDLINQHKKA</sequence>
<gene>
    <name evidence="1" type="ORF">CWS31_003305</name>
</gene>
<keyword evidence="2" id="KW-1185">Reference proteome</keyword>
<dbReference type="EMBL" id="PJAI02000002">
    <property type="protein sequence ID" value="TYK66823.1"/>
    <property type="molecule type" value="Genomic_DNA"/>
</dbReference>
<accession>A0ABY3N019</accession>
<reference evidence="1 2" key="1">
    <citation type="submission" date="2019-08" db="EMBL/GenBank/DDBJ databases">
        <title>Microbe sample from Colwellia echini.</title>
        <authorList>
            <person name="Christiansen L."/>
            <person name="Pathiraja D."/>
            <person name="Schultz-Johansen M."/>
            <person name="Choi I.-G."/>
            <person name="Stougaard P."/>
        </authorList>
    </citation>
    <scope>NUCLEOTIDE SEQUENCE [LARGE SCALE GENOMIC DNA]</scope>
    <source>
        <strain evidence="1 2">A3</strain>
    </source>
</reference>
<dbReference type="RefSeq" id="WP_101343883.1">
    <property type="nucleotide sequence ID" value="NZ_PJAI02000002.1"/>
</dbReference>
<evidence type="ECO:0000313" key="1">
    <source>
        <dbReference type="EMBL" id="TYK66823.1"/>
    </source>
</evidence>
<protein>
    <submittedName>
        <fullName evidence="1">Uncharacterized protein</fullName>
    </submittedName>
</protein>